<name>A0A485LY38_9ZZZZ</name>
<keyword evidence="4" id="KW-0274">FAD</keyword>
<evidence type="ECO:0000256" key="3">
    <source>
        <dbReference type="ARBA" id="ARBA00022630"/>
    </source>
</evidence>
<evidence type="ECO:0000259" key="8">
    <source>
        <dbReference type="Pfam" id="PF02771"/>
    </source>
</evidence>
<dbReference type="Pfam" id="PF02770">
    <property type="entry name" value="Acyl-CoA_dh_M"/>
    <property type="match status" value="1"/>
</dbReference>
<dbReference type="FunFam" id="1.10.540.10:FF:000002">
    <property type="entry name" value="Acyl-CoA dehydrogenase FadE19"/>
    <property type="match status" value="1"/>
</dbReference>
<dbReference type="InterPro" id="IPR009075">
    <property type="entry name" value="AcylCo_DH/oxidase_C"/>
</dbReference>
<evidence type="ECO:0000256" key="1">
    <source>
        <dbReference type="ARBA" id="ARBA00001974"/>
    </source>
</evidence>
<dbReference type="EC" id="1.3.8.1" evidence="9"/>
<dbReference type="PANTHER" id="PTHR43884:SF12">
    <property type="entry name" value="ISOVALERYL-COA DEHYDROGENASE, MITOCHONDRIAL-RELATED"/>
    <property type="match status" value="1"/>
</dbReference>
<evidence type="ECO:0000256" key="5">
    <source>
        <dbReference type="ARBA" id="ARBA00023002"/>
    </source>
</evidence>
<keyword evidence="5 9" id="KW-0560">Oxidoreductase</keyword>
<dbReference type="AlphaFoldDB" id="A0A485LY38"/>
<keyword evidence="3" id="KW-0285">Flavoprotein</keyword>
<dbReference type="Pfam" id="PF02771">
    <property type="entry name" value="Acyl-CoA_dh_N"/>
    <property type="match status" value="1"/>
</dbReference>
<dbReference type="InterPro" id="IPR037069">
    <property type="entry name" value="AcylCoA_DH/ox_N_sf"/>
</dbReference>
<feature type="domain" description="Acyl-CoA dehydrogenase/oxidase N-terminal" evidence="8">
    <location>
        <begin position="18"/>
        <end position="128"/>
    </location>
</feature>
<dbReference type="Pfam" id="PF00441">
    <property type="entry name" value="Acyl-CoA_dh_1"/>
    <property type="match status" value="1"/>
</dbReference>
<evidence type="ECO:0000256" key="4">
    <source>
        <dbReference type="ARBA" id="ARBA00022827"/>
    </source>
</evidence>
<dbReference type="InterPro" id="IPR036250">
    <property type="entry name" value="AcylCo_DH-like_C"/>
</dbReference>
<dbReference type="InterPro" id="IPR046373">
    <property type="entry name" value="Acyl-CoA_Oxase/DH_mid-dom_sf"/>
</dbReference>
<evidence type="ECO:0000259" key="6">
    <source>
        <dbReference type="Pfam" id="PF00441"/>
    </source>
</evidence>
<dbReference type="Gene3D" id="2.40.110.10">
    <property type="entry name" value="Butyryl-CoA Dehydrogenase, subunit A, domain 2"/>
    <property type="match status" value="1"/>
</dbReference>
<feature type="domain" description="Acyl-CoA oxidase/dehydrogenase middle" evidence="7">
    <location>
        <begin position="133"/>
        <end position="228"/>
    </location>
</feature>
<dbReference type="PANTHER" id="PTHR43884">
    <property type="entry name" value="ACYL-COA DEHYDROGENASE"/>
    <property type="match status" value="1"/>
</dbReference>
<dbReference type="SUPFAM" id="SSF56645">
    <property type="entry name" value="Acyl-CoA dehydrogenase NM domain-like"/>
    <property type="match status" value="1"/>
</dbReference>
<dbReference type="FunFam" id="1.20.140.10:FF:000004">
    <property type="entry name" value="Acyl-CoA dehydrogenase FadE25"/>
    <property type="match status" value="1"/>
</dbReference>
<reference evidence="9" key="1">
    <citation type="submission" date="2019-03" db="EMBL/GenBank/DDBJ databases">
        <authorList>
            <person name="Hao L."/>
        </authorList>
    </citation>
    <scope>NUCLEOTIDE SEQUENCE</scope>
</reference>
<evidence type="ECO:0000256" key="2">
    <source>
        <dbReference type="ARBA" id="ARBA00009347"/>
    </source>
</evidence>
<feature type="domain" description="Acyl-CoA dehydrogenase/oxidase C-terminal" evidence="6">
    <location>
        <begin position="241"/>
        <end position="386"/>
    </location>
</feature>
<evidence type="ECO:0000313" key="9">
    <source>
        <dbReference type="EMBL" id="VFU12266.1"/>
    </source>
</evidence>
<dbReference type="SUPFAM" id="SSF47203">
    <property type="entry name" value="Acyl-CoA dehydrogenase C-terminal domain-like"/>
    <property type="match status" value="1"/>
</dbReference>
<dbReference type="Gene3D" id="1.10.540.10">
    <property type="entry name" value="Acyl-CoA dehydrogenase/oxidase, N-terminal domain"/>
    <property type="match status" value="1"/>
</dbReference>
<proteinExistence type="inferred from homology"/>
<dbReference type="EMBL" id="CAADRN010000072">
    <property type="protein sequence ID" value="VFU12266.1"/>
    <property type="molecule type" value="Genomic_DNA"/>
</dbReference>
<evidence type="ECO:0000259" key="7">
    <source>
        <dbReference type="Pfam" id="PF02770"/>
    </source>
</evidence>
<dbReference type="GO" id="GO:0050660">
    <property type="term" value="F:flavin adenine dinucleotide binding"/>
    <property type="evidence" value="ECO:0007669"/>
    <property type="project" value="InterPro"/>
</dbReference>
<comment type="similarity">
    <text evidence="2">Belongs to the acyl-CoA dehydrogenase family.</text>
</comment>
<protein>
    <submittedName>
        <fullName evidence="9">Acyl-CoA dehydrogenase, short-chain specific</fullName>
        <ecNumber evidence="9">1.3.8.1</ecNumber>
    </submittedName>
</protein>
<dbReference type="InterPro" id="IPR006091">
    <property type="entry name" value="Acyl-CoA_Oxase/DH_mid-dom"/>
</dbReference>
<organism evidence="9">
    <name type="scientific">anaerobic digester metagenome</name>
    <dbReference type="NCBI Taxonomy" id="1263854"/>
    <lineage>
        <taxon>unclassified sequences</taxon>
        <taxon>metagenomes</taxon>
        <taxon>ecological metagenomes</taxon>
    </lineage>
</organism>
<dbReference type="Gene3D" id="1.20.140.10">
    <property type="entry name" value="Butyryl-CoA Dehydrogenase, subunit A, domain 3"/>
    <property type="match status" value="1"/>
</dbReference>
<dbReference type="InterPro" id="IPR013786">
    <property type="entry name" value="AcylCoA_DH/ox_N"/>
</dbReference>
<dbReference type="GO" id="GO:0016937">
    <property type="term" value="F:short-chain fatty acyl-CoA dehydrogenase activity"/>
    <property type="evidence" value="ECO:0007669"/>
    <property type="project" value="UniProtKB-EC"/>
</dbReference>
<dbReference type="InterPro" id="IPR009100">
    <property type="entry name" value="AcylCoA_DH/oxidase_NM_dom_sf"/>
</dbReference>
<dbReference type="PIRSF" id="PIRSF016578">
    <property type="entry name" value="HsaA"/>
    <property type="match status" value="1"/>
</dbReference>
<accession>A0A485LY38</accession>
<sequence length="392" mass="42251">MFKNKQLRKKGFKMLKFSEQQEMMRKVVRDFVEKEIAPIARQIDEEDTCPVELFQKMAPLGINGVFVPAKYGGAGLGYTEMALVVEEIGRHAAGLALGLVAHYMGVYAIMTWGSEEQKQKYLPIICSGGFSGLSVTEPGGGSDFTGQKSTGQLVDGEWVLNGRKCFITNSHCMSVNVVTVRTGEDAKGRPQISAFIIEGDAPGHTPGRKEKKAGLRGSYTGEIILNNVRLAPDNLLGKPGEGAKISLGTLGEMGRAGTAAAALGILRGCLEESVKYARERIIYGKPLSNLVNIQLIIAQNRTDYEAARLLTYNAAGLKDAGKPCTSEVSMAKFFATEASVNAAKRTMDLMGAYGVITDYPVSRFLRDAVTTIPACGTSHIMQVIIAGAELRK</sequence>
<comment type="cofactor">
    <cofactor evidence="1">
        <name>FAD</name>
        <dbReference type="ChEBI" id="CHEBI:57692"/>
    </cofactor>
</comment>
<gene>
    <name evidence="9" type="primary">acdB</name>
    <name evidence="9" type="ORF">SCFA_1630002</name>
</gene>